<dbReference type="HOGENOM" id="CLU_026673_11_3_1"/>
<evidence type="ECO:0000313" key="6">
    <source>
        <dbReference type="EMBL" id="EHK22149.1"/>
    </source>
</evidence>
<name>G9MSD3_HYPVG</name>
<evidence type="ECO:0000256" key="1">
    <source>
        <dbReference type="ARBA" id="ARBA00001947"/>
    </source>
</evidence>
<dbReference type="InterPro" id="IPR002328">
    <property type="entry name" value="ADH_Zn_CS"/>
</dbReference>
<evidence type="ECO:0000256" key="2">
    <source>
        <dbReference type="ARBA" id="ARBA00022723"/>
    </source>
</evidence>
<gene>
    <name evidence="6" type="ORF">TRIVIDRAFT_191008</name>
</gene>
<dbReference type="Pfam" id="PF08240">
    <property type="entry name" value="ADH_N"/>
    <property type="match status" value="1"/>
</dbReference>
<dbReference type="SUPFAM" id="SSF50129">
    <property type="entry name" value="GroES-like"/>
    <property type="match status" value="1"/>
</dbReference>
<dbReference type="InParanoid" id="G9MSD3"/>
<evidence type="ECO:0000313" key="7">
    <source>
        <dbReference type="Proteomes" id="UP000007115"/>
    </source>
</evidence>
<keyword evidence="2" id="KW-0479">Metal-binding</keyword>
<dbReference type="GO" id="GO:0016491">
    <property type="term" value="F:oxidoreductase activity"/>
    <property type="evidence" value="ECO:0007669"/>
    <property type="project" value="UniProtKB-KW"/>
</dbReference>
<dbReference type="InterPro" id="IPR036291">
    <property type="entry name" value="NAD(P)-bd_dom_sf"/>
</dbReference>
<dbReference type="OrthoDB" id="3941538at2759"/>
<protein>
    <recommendedName>
        <fullName evidence="5">Alcohol dehydrogenase-like N-terminal domain-containing protein</fullName>
    </recommendedName>
</protein>
<accession>G9MSD3</accession>
<comment type="cofactor">
    <cofactor evidence="1">
        <name>Zn(2+)</name>
        <dbReference type="ChEBI" id="CHEBI:29105"/>
    </cofactor>
</comment>
<organism evidence="6 7">
    <name type="scientific">Hypocrea virens (strain Gv29-8 / FGSC 10586)</name>
    <name type="common">Gliocladium virens</name>
    <name type="synonym">Trichoderma virens</name>
    <dbReference type="NCBI Taxonomy" id="413071"/>
    <lineage>
        <taxon>Eukaryota</taxon>
        <taxon>Fungi</taxon>
        <taxon>Dikarya</taxon>
        <taxon>Ascomycota</taxon>
        <taxon>Pezizomycotina</taxon>
        <taxon>Sordariomycetes</taxon>
        <taxon>Hypocreomycetidae</taxon>
        <taxon>Hypocreales</taxon>
        <taxon>Hypocreaceae</taxon>
        <taxon>Trichoderma</taxon>
    </lineage>
</organism>
<dbReference type="Gene3D" id="3.40.50.720">
    <property type="entry name" value="NAD(P)-binding Rossmann-like Domain"/>
    <property type="match status" value="1"/>
</dbReference>
<keyword evidence="3" id="KW-0862">Zinc</keyword>
<dbReference type="GeneID" id="25789504"/>
<comment type="caution">
    <text evidence="6">The sequence shown here is derived from an EMBL/GenBank/DDBJ whole genome shotgun (WGS) entry which is preliminary data.</text>
</comment>
<dbReference type="PROSITE" id="PS00059">
    <property type="entry name" value="ADH_ZINC"/>
    <property type="match status" value="1"/>
</dbReference>
<dbReference type="PANTHER" id="PTHR42813">
    <property type="entry name" value="ZINC-TYPE ALCOHOL DEHYDROGENASE-LIKE"/>
    <property type="match status" value="1"/>
</dbReference>
<keyword evidence="4" id="KW-0560">Oxidoreductase</keyword>
<dbReference type="OMA" id="WVGGQAN"/>
<keyword evidence="7" id="KW-1185">Reference proteome</keyword>
<evidence type="ECO:0000256" key="4">
    <source>
        <dbReference type="ARBA" id="ARBA00023002"/>
    </source>
</evidence>
<dbReference type="Gene3D" id="3.90.180.10">
    <property type="entry name" value="Medium-chain alcohol dehydrogenases, catalytic domain"/>
    <property type="match status" value="2"/>
</dbReference>
<evidence type="ECO:0000259" key="5">
    <source>
        <dbReference type="Pfam" id="PF08240"/>
    </source>
</evidence>
<dbReference type="STRING" id="413071.G9MSD3"/>
<evidence type="ECO:0000256" key="3">
    <source>
        <dbReference type="ARBA" id="ARBA00022833"/>
    </source>
</evidence>
<dbReference type="PANTHER" id="PTHR42813:SF1">
    <property type="entry name" value="DEHYDROGENASE, PUTATIVE (AFU_ORTHOLOGUE AFUA_5G03930)-RELATED"/>
    <property type="match status" value="1"/>
</dbReference>
<dbReference type="Proteomes" id="UP000007115">
    <property type="component" value="Unassembled WGS sequence"/>
</dbReference>
<sequence length="383" mass="42498">MATSKAAYLAGKVIGHNNAITKQDVSSYLYSEDSFDTMKVLVRKGNHKDTDVILKVTGSTVCGLDLHLHHGAVVQIADGDILGHEFRGIVELVGLAVNKVKTTGIFRYSHLKSEFGGGQTEYICVPLGDVNLLGISDNIMDEKALNVSGILCTSYHAVKDTTVYQGDQVAIFGAGPIGQMANIFAFREGASEIIFVDTESRLTFMKQRFSTEHNDKLLLIDNKTQPHGIASKETVVSKLKDICDGRGPAVAFECAAGEMLNEMIKRVRNHSHCSITGVYVAYLSTYLDCSIEMLNTNRLRRNHFNVGSLMQRGIRLIGNGQAPVHKYYEEMLAKIQKDELDLLQMVSHRVRLEDLDKGRRQKVLFETKFSLPKVPESLEVTPY</sequence>
<dbReference type="VEuPathDB" id="FungiDB:TRIVIDRAFT_191008"/>
<feature type="domain" description="Alcohol dehydrogenase-like N-terminal" evidence="5">
    <location>
        <begin position="49"/>
        <end position="101"/>
    </location>
</feature>
<proteinExistence type="predicted"/>
<dbReference type="InterPro" id="IPR013154">
    <property type="entry name" value="ADH-like_N"/>
</dbReference>
<dbReference type="eggNOG" id="KOG0024">
    <property type="taxonomic scope" value="Eukaryota"/>
</dbReference>
<dbReference type="InterPro" id="IPR011032">
    <property type="entry name" value="GroES-like_sf"/>
</dbReference>
<reference evidence="6 7" key="1">
    <citation type="journal article" date="2011" name="Genome Biol.">
        <title>Comparative genome sequence analysis underscores mycoparasitism as the ancestral life style of Trichoderma.</title>
        <authorList>
            <person name="Kubicek C.P."/>
            <person name="Herrera-Estrella A."/>
            <person name="Seidl-Seiboth V."/>
            <person name="Martinez D.A."/>
            <person name="Druzhinina I.S."/>
            <person name="Thon M."/>
            <person name="Zeilinger S."/>
            <person name="Casas-Flores S."/>
            <person name="Horwitz B.A."/>
            <person name="Mukherjee P.K."/>
            <person name="Mukherjee M."/>
            <person name="Kredics L."/>
            <person name="Alcaraz L.D."/>
            <person name="Aerts A."/>
            <person name="Antal Z."/>
            <person name="Atanasova L."/>
            <person name="Cervantes-Badillo M.G."/>
            <person name="Challacombe J."/>
            <person name="Chertkov O."/>
            <person name="McCluskey K."/>
            <person name="Coulpier F."/>
            <person name="Deshpande N."/>
            <person name="von Doehren H."/>
            <person name="Ebbole D.J."/>
            <person name="Esquivel-Naranjo E.U."/>
            <person name="Fekete E."/>
            <person name="Flipphi M."/>
            <person name="Glaser F."/>
            <person name="Gomez-Rodriguez E.Y."/>
            <person name="Gruber S."/>
            <person name="Han C."/>
            <person name="Henrissat B."/>
            <person name="Hermosa R."/>
            <person name="Hernandez-Onate M."/>
            <person name="Karaffa L."/>
            <person name="Kosti I."/>
            <person name="Le Crom S."/>
            <person name="Lindquist E."/>
            <person name="Lucas S."/>
            <person name="Luebeck M."/>
            <person name="Luebeck P.S."/>
            <person name="Margeot A."/>
            <person name="Metz B."/>
            <person name="Misra M."/>
            <person name="Nevalainen H."/>
            <person name="Omann M."/>
            <person name="Packer N."/>
            <person name="Perrone G."/>
            <person name="Uresti-Rivera E.E."/>
            <person name="Salamov A."/>
            <person name="Schmoll M."/>
            <person name="Seiboth B."/>
            <person name="Shapiro H."/>
            <person name="Sukno S."/>
            <person name="Tamayo-Ramos J.A."/>
            <person name="Tisch D."/>
            <person name="Wiest A."/>
            <person name="Wilkinson H.H."/>
            <person name="Zhang M."/>
            <person name="Coutinho P.M."/>
            <person name="Kenerley C.M."/>
            <person name="Monte E."/>
            <person name="Baker S.E."/>
            <person name="Grigoriev I.V."/>
        </authorList>
    </citation>
    <scope>NUCLEOTIDE SEQUENCE [LARGE SCALE GENOMIC DNA]</scope>
    <source>
        <strain evidence="7">Gv29-8 / FGSC 10586</strain>
    </source>
</reference>
<dbReference type="RefSeq" id="XP_013956376.1">
    <property type="nucleotide sequence ID" value="XM_014100901.1"/>
</dbReference>
<dbReference type="EMBL" id="ABDF02000006">
    <property type="protein sequence ID" value="EHK22149.1"/>
    <property type="molecule type" value="Genomic_DNA"/>
</dbReference>
<dbReference type="AlphaFoldDB" id="G9MSD3"/>
<dbReference type="GO" id="GO:0008270">
    <property type="term" value="F:zinc ion binding"/>
    <property type="evidence" value="ECO:0007669"/>
    <property type="project" value="InterPro"/>
</dbReference>
<dbReference type="SUPFAM" id="SSF51735">
    <property type="entry name" value="NAD(P)-binding Rossmann-fold domains"/>
    <property type="match status" value="1"/>
</dbReference>